<evidence type="ECO:0000313" key="4">
    <source>
        <dbReference type="EMBL" id="EAZ92638.1"/>
    </source>
</evidence>
<comment type="caution">
    <text evidence="4">The sequence shown here is derived from an EMBL/GenBank/DDBJ whole genome shotgun (WGS) entry which is preliminary data.</text>
</comment>
<reference evidence="4 5" key="1">
    <citation type="submission" date="2007-03" db="EMBL/GenBank/DDBJ databases">
        <authorList>
            <person name="Stal L."/>
            <person name="Ferriera S."/>
            <person name="Johnson J."/>
            <person name="Kravitz S."/>
            <person name="Beeson K."/>
            <person name="Sutton G."/>
            <person name="Rogers Y.-H."/>
            <person name="Friedman R."/>
            <person name="Frazier M."/>
            <person name="Venter J.C."/>
        </authorList>
    </citation>
    <scope>NUCLEOTIDE SEQUENCE [LARGE SCALE GENOMIC DNA]</scope>
    <source>
        <strain evidence="4 5">CCY0110</strain>
    </source>
</reference>
<evidence type="ECO:0000256" key="2">
    <source>
        <dbReference type="ARBA" id="ARBA00022737"/>
    </source>
</evidence>
<dbReference type="SUPFAM" id="SSF50978">
    <property type="entry name" value="WD40 repeat-like"/>
    <property type="match status" value="1"/>
</dbReference>
<dbReference type="InterPro" id="IPR036322">
    <property type="entry name" value="WD40_repeat_dom_sf"/>
</dbReference>
<dbReference type="PROSITE" id="PS00678">
    <property type="entry name" value="WD_REPEATS_1"/>
    <property type="match status" value="1"/>
</dbReference>
<dbReference type="PROSITE" id="PS50294">
    <property type="entry name" value="WD_REPEATS_REGION"/>
    <property type="match status" value="2"/>
</dbReference>
<dbReference type="PANTHER" id="PTHR19879">
    <property type="entry name" value="TRANSCRIPTION INITIATION FACTOR TFIID"/>
    <property type="match status" value="1"/>
</dbReference>
<dbReference type="PROSITE" id="PS50082">
    <property type="entry name" value="WD_REPEATS_2"/>
    <property type="match status" value="3"/>
</dbReference>
<feature type="repeat" description="WD" evidence="3">
    <location>
        <begin position="101"/>
        <end position="142"/>
    </location>
</feature>
<gene>
    <name evidence="4" type="ORF">CY0110_23766</name>
</gene>
<dbReference type="EMBL" id="AAXW01000005">
    <property type="protein sequence ID" value="EAZ92638.1"/>
    <property type="molecule type" value="Genomic_DNA"/>
</dbReference>
<keyword evidence="1 3" id="KW-0853">WD repeat</keyword>
<dbReference type="Gene3D" id="2.130.10.10">
    <property type="entry name" value="YVTN repeat-like/Quinoprotein amine dehydrogenase"/>
    <property type="match status" value="2"/>
</dbReference>
<dbReference type="SMART" id="SM00320">
    <property type="entry name" value="WD40"/>
    <property type="match status" value="4"/>
</dbReference>
<dbReference type="PANTHER" id="PTHR19879:SF9">
    <property type="entry name" value="TRANSCRIPTION INITIATION FACTOR TFIID SUBUNIT 5"/>
    <property type="match status" value="1"/>
</dbReference>
<dbReference type="InterPro" id="IPR020472">
    <property type="entry name" value="WD40_PAC1"/>
</dbReference>
<accession>A3ILI7</accession>
<organism evidence="4 5">
    <name type="scientific">Crocosphaera chwakensis CCY0110</name>
    <dbReference type="NCBI Taxonomy" id="391612"/>
    <lineage>
        <taxon>Bacteria</taxon>
        <taxon>Bacillati</taxon>
        <taxon>Cyanobacteriota</taxon>
        <taxon>Cyanophyceae</taxon>
        <taxon>Oscillatoriophycideae</taxon>
        <taxon>Chroococcales</taxon>
        <taxon>Aphanothecaceae</taxon>
        <taxon>Crocosphaera</taxon>
        <taxon>Crocosphaera chwakensis</taxon>
    </lineage>
</organism>
<name>A3ILI7_9CHRO</name>
<evidence type="ECO:0000256" key="1">
    <source>
        <dbReference type="ARBA" id="ARBA00022574"/>
    </source>
</evidence>
<protein>
    <submittedName>
        <fullName evidence="4">Uncharacterized protein</fullName>
    </submittedName>
</protein>
<dbReference type="InterPro" id="IPR019775">
    <property type="entry name" value="WD40_repeat_CS"/>
</dbReference>
<dbReference type="Proteomes" id="UP000003781">
    <property type="component" value="Unassembled WGS sequence"/>
</dbReference>
<feature type="repeat" description="WD" evidence="3">
    <location>
        <begin position="143"/>
        <end position="176"/>
    </location>
</feature>
<proteinExistence type="predicted"/>
<dbReference type="InterPro" id="IPR001680">
    <property type="entry name" value="WD40_rpt"/>
</dbReference>
<dbReference type="Pfam" id="PF00400">
    <property type="entry name" value="WD40"/>
    <property type="match status" value="4"/>
</dbReference>
<dbReference type="AlphaFoldDB" id="A3ILI7"/>
<keyword evidence="5" id="KW-1185">Reference proteome</keyword>
<evidence type="ECO:0000256" key="3">
    <source>
        <dbReference type="PROSITE-ProRule" id="PRU00221"/>
    </source>
</evidence>
<keyword evidence="2" id="KW-0677">Repeat</keyword>
<dbReference type="PRINTS" id="PR00320">
    <property type="entry name" value="GPROTEINBRPT"/>
</dbReference>
<dbReference type="eggNOG" id="COG2319">
    <property type="taxonomic scope" value="Bacteria"/>
</dbReference>
<sequence length="213" mass="23917">MRFWNLSTNKPVSLTDNFPNHLGGIYAIEFHPKQSNILAFSGSQGMINFWDISTQQSLKLLKAQVGNIYALKYSPDGIILASGGDTIRLWNPLTRKPITRLNGHISDITTLKFNTNGEILASASGDGTIKLWNIPNKQLLASLKGHYEQINDVEFINKEQSVIASASNDGSIILWNWNGNLDELINRSCQWLGNYLEHNQDLSNDTKMLCPHY</sequence>
<evidence type="ECO:0000313" key="5">
    <source>
        <dbReference type="Proteomes" id="UP000003781"/>
    </source>
</evidence>
<dbReference type="InterPro" id="IPR015943">
    <property type="entry name" value="WD40/YVTN_repeat-like_dom_sf"/>
</dbReference>
<feature type="repeat" description="WD" evidence="3">
    <location>
        <begin position="18"/>
        <end position="60"/>
    </location>
</feature>